<evidence type="ECO:0000313" key="4">
    <source>
        <dbReference type="Proteomes" id="UP000317421"/>
    </source>
</evidence>
<dbReference type="AlphaFoldDB" id="A0A5C6AFH0"/>
<dbReference type="SUPFAM" id="SSF50494">
    <property type="entry name" value="Trypsin-like serine proteases"/>
    <property type="match status" value="1"/>
</dbReference>
<dbReference type="Proteomes" id="UP000317421">
    <property type="component" value="Unassembled WGS sequence"/>
</dbReference>
<evidence type="ECO:0000313" key="3">
    <source>
        <dbReference type="EMBL" id="TWT98176.1"/>
    </source>
</evidence>
<gene>
    <name evidence="3" type="ORF">Pla108_23330</name>
</gene>
<dbReference type="GO" id="GO:0006508">
    <property type="term" value="P:proteolysis"/>
    <property type="evidence" value="ECO:0007669"/>
    <property type="project" value="InterPro"/>
</dbReference>
<feature type="domain" description="Peptidase S1" evidence="2">
    <location>
        <begin position="4"/>
        <end position="270"/>
    </location>
</feature>
<keyword evidence="1" id="KW-0732">Signal</keyword>
<dbReference type="InterPro" id="IPR036439">
    <property type="entry name" value="Dockerin_dom_sf"/>
</dbReference>
<dbReference type="SUPFAM" id="SSF63446">
    <property type="entry name" value="Type I dockerin domain"/>
    <property type="match status" value="1"/>
</dbReference>
<reference evidence="3 4" key="1">
    <citation type="submission" date="2019-02" db="EMBL/GenBank/DDBJ databases">
        <title>Deep-cultivation of Planctomycetes and their phenomic and genomic characterization uncovers novel biology.</title>
        <authorList>
            <person name="Wiegand S."/>
            <person name="Jogler M."/>
            <person name="Boedeker C."/>
            <person name="Pinto D."/>
            <person name="Vollmers J."/>
            <person name="Rivas-Marin E."/>
            <person name="Kohn T."/>
            <person name="Peeters S.H."/>
            <person name="Heuer A."/>
            <person name="Rast P."/>
            <person name="Oberbeckmann S."/>
            <person name="Bunk B."/>
            <person name="Jeske O."/>
            <person name="Meyerdierks A."/>
            <person name="Storesund J.E."/>
            <person name="Kallscheuer N."/>
            <person name="Luecker S."/>
            <person name="Lage O.M."/>
            <person name="Pohl T."/>
            <person name="Merkel B.J."/>
            <person name="Hornburger P."/>
            <person name="Mueller R.-W."/>
            <person name="Bruemmer F."/>
            <person name="Labrenz M."/>
            <person name="Spormann A.M."/>
            <person name="Op Den Camp H."/>
            <person name="Overmann J."/>
            <person name="Amann R."/>
            <person name="Jetten M.S.M."/>
            <person name="Mascher T."/>
            <person name="Medema M.H."/>
            <person name="Devos D.P."/>
            <person name="Kaster A.-K."/>
            <person name="Ovreas L."/>
            <person name="Rohde M."/>
            <person name="Galperin M.Y."/>
            <person name="Jogler C."/>
        </authorList>
    </citation>
    <scope>NUCLEOTIDE SEQUENCE [LARGE SCALE GENOMIC DNA]</scope>
    <source>
        <strain evidence="3 4">Pla108</strain>
    </source>
</reference>
<dbReference type="PROSITE" id="PS50240">
    <property type="entry name" value="TRYPSIN_DOM"/>
    <property type="match status" value="1"/>
</dbReference>
<name>A0A5C6AFH0_9BACT</name>
<dbReference type="RefSeq" id="WP_197526488.1">
    <property type="nucleotide sequence ID" value="NZ_SJPR01000002.1"/>
</dbReference>
<dbReference type="Gene3D" id="2.40.10.10">
    <property type="entry name" value="Trypsin-like serine proteases"/>
    <property type="match status" value="1"/>
</dbReference>
<comment type="caution">
    <text evidence="3">The sequence shown here is derived from an EMBL/GenBank/DDBJ whole genome shotgun (WGS) entry which is preliminary data.</text>
</comment>
<evidence type="ECO:0000259" key="2">
    <source>
        <dbReference type="PROSITE" id="PS50240"/>
    </source>
</evidence>
<feature type="signal peptide" evidence="1">
    <location>
        <begin position="1"/>
        <end position="18"/>
    </location>
</feature>
<dbReference type="InterPro" id="IPR009003">
    <property type="entry name" value="Peptidase_S1_PA"/>
</dbReference>
<organism evidence="3 4">
    <name type="scientific">Botrimarina colliarenosi</name>
    <dbReference type="NCBI Taxonomy" id="2528001"/>
    <lineage>
        <taxon>Bacteria</taxon>
        <taxon>Pseudomonadati</taxon>
        <taxon>Planctomycetota</taxon>
        <taxon>Planctomycetia</taxon>
        <taxon>Pirellulales</taxon>
        <taxon>Lacipirellulaceae</taxon>
        <taxon>Botrimarina</taxon>
    </lineage>
</organism>
<accession>A0A5C6AFH0</accession>
<dbReference type="Gene3D" id="1.10.1330.10">
    <property type="entry name" value="Dockerin domain"/>
    <property type="match status" value="1"/>
</dbReference>
<evidence type="ECO:0000256" key="1">
    <source>
        <dbReference type="SAM" id="SignalP"/>
    </source>
</evidence>
<dbReference type="InterPro" id="IPR033116">
    <property type="entry name" value="TRYPSIN_SER"/>
</dbReference>
<sequence precursor="true">MRAVVGVAMSLAASPALAIFWNNDPDFGVASSTGLTDRAGWFQNVYQISNQSNGSFGTATLLNNEWAITVRHVVQNDGNYGQIAPAGSIYLNIDGKRYYADEIYTPDGGSEMALVRLRGGVAGALTVTDNINYDQNETGRIVQIGGYGYRGYINTTNAGGTQAGSVQGLGSFRRAYNVNYVPGQIRIIADGEDELESRGLLEGTVGSGDSGGPMFAYYGSSRGNFDDPTNWRLIGLTATGSGGSAGESWGGQSNYTRISSYGGFIQSTLTAANSAGPAVTGAWTSDSGNGFWDSGGDRISFTGSTAAPVAHASFGDGGAGYNLDSLGDSIKLTAAIDTDQAMSSIQFRYGMFGDEGGSIDGTIAGGEAWNGYYVANAVGRARVGVLEKGENGGGVGAWWSGVGPNSSVEVPESAAAASGDYLVTSRTATPAGHYELELSYTRVGDGLKIDWGMISVDENGDPNGVYEHIGSVIDETPASSSWNYNQVGLMLLGNGFTGSIIADDINVAFTAGPLTGDFNGDGLVDAADYTIWRDGDEAADANFDGVVDADDYNLWASHYGATSTSIAVTIPEPTAWLLTALTSLVAIKRRG</sequence>
<dbReference type="EMBL" id="SJPR01000002">
    <property type="protein sequence ID" value="TWT98176.1"/>
    <property type="molecule type" value="Genomic_DNA"/>
</dbReference>
<feature type="chain" id="PRO_5022970810" description="Peptidase S1 domain-containing protein" evidence="1">
    <location>
        <begin position="19"/>
        <end position="591"/>
    </location>
</feature>
<proteinExistence type="predicted"/>
<dbReference type="InterPro" id="IPR001254">
    <property type="entry name" value="Trypsin_dom"/>
</dbReference>
<keyword evidence="4" id="KW-1185">Reference proteome</keyword>
<dbReference type="PROSITE" id="PS00135">
    <property type="entry name" value="TRYPSIN_SER"/>
    <property type="match status" value="1"/>
</dbReference>
<dbReference type="Pfam" id="PF00089">
    <property type="entry name" value="Trypsin"/>
    <property type="match status" value="1"/>
</dbReference>
<dbReference type="GO" id="GO:0000272">
    <property type="term" value="P:polysaccharide catabolic process"/>
    <property type="evidence" value="ECO:0007669"/>
    <property type="project" value="InterPro"/>
</dbReference>
<protein>
    <recommendedName>
        <fullName evidence="2">Peptidase S1 domain-containing protein</fullName>
    </recommendedName>
</protein>
<dbReference type="InterPro" id="IPR043504">
    <property type="entry name" value="Peptidase_S1_PA_chymotrypsin"/>
</dbReference>
<dbReference type="GO" id="GO:0004252">
    <property type="term" value="F:serine-type endopeptidase activity"/>
    <property type="evidence" value="ECO:0007669"/>
    <property type="project" value="InterPro"/>
</dbReference>